<feature type="binding site" evidence="7">
    <location>
        <position position="230"/>
    </location>
    <ligand>
        <name>Mn(2+)</name>
        <dbReference type="ChEBI" id="CHEBI:29035"/>
    </ligand>
</feature>
<dbReference type="Proteomes" id="UP001500957">
    <property type="component" value="Unassembled WGS sequence"/>
</dbReference>
<protein>
    <recommendedName>
        <fullName evidence="7 8">4-hydroxy-2-oxovalerate aldolase</fullName>
        <shortName evidence="7">HOA</shortName>
        <ecNumber evidence="7 8">4.1.3.39</ecNumber>
    </recommendedName>
    <alternativeName>
        <fullName evidence="7">4-hydroxy-2-keto-pentanoic acid aldolase</fullName>
    </alternativeName>
    <alternativeName>
        <fullName evidence="7">4-hydroxy-2-oxopentanoate aldolase</fullName>
    </alternativeName>
</protein>
<evidence type="ECO:0000256" key="2">
    <source>
        <dbReference type="ARBA" id="ARBA00022723"/>
    </source>
</evidence>
<dbReference type="HAMAP" id="MF_01656">
    <property type="entry name" value="HOA"/>
    <property type="match status" value="1"/>
</dbReference>
<keyword evidence="4 7" id="KW-0464">Manganese</keyword>
<evidence type="ECO:0000256" key="4">
    <source>
        <dbReference type="ARBA" id="ARBA00023211"/>
    </source>
</evidence>
<evidence type="ECO:0000256" key="1">
    <source>
        <dbReference type="ARBA" id="ARBA00008944"/>
    </source>
</evidence>
<accession>A0ABP3RE80</accession>
<dbReference type="NCBIfam" id="TIGR03217">
    <property type="entry name" value="4OH_2_O_val_ald"/>
    <property type="match status" value="1"/>
</dbReference>
<feature type="binding site" evidence="7">
    <location>
        <position position="199"/>
    </location>
    <ligand>
        <name>substrate</name>
    </ligand>
</feature>
<sequence length="374" mass="38250">MSAVYRLGRETAPSPVHTQQVQAAADFGAGGMAGIEVTLVDSTLRDGSHAVNHQFTVEQVRAVAASLEAARVPVIEVSHGDGLSGSSLVYGLSGTDEYDLIRAAAEVTTDTALAVLLLPGIGVRHDLDRAQELGASVARIATHCTEADIADVHIRHARDRGMLTVGFLMMSHMATPAVVGAQARIMADSGAEVVYVVDSAGAMLPGDFAARVLAIRDATDDSVLVGVHAHHNLGLAVANSLAAVHAGARWVDACGVGLGAGAGNAPLEMIAASFERAGIGTGVDVRAAIDLAEDVVRPVMARPVQGDRPSVLLGYAGVYGSFLIHAERAAAQFGVPIADILLEIGRRKAVGGQEDLIVEVAAGLAAARAAAPVG</sequence>
<dbReference type="Gene3D" id="1.10.8.60">
    <property type="match status" value="1"/>
</dbReference>
<dbReference type="InterPro" id="IPR000891">
    <property type="entry name" value="PYR_CT"/>
</dbReference>
<evidence type="ECO:0000256" key="5">
    <source>
        <dbReference type="ARBA" id="ARBA00023239"/>
    </source>
</evidence>
<dbReference type="InterPro" id="IPR013785">
    <property type="entry name" value="Aldolase_TIM"/>
</dbReference>
<feature type="binding site" evidence="7">
    <location>
        <position position="228"/>
    </location>
    <ligand>
        <name>substrate</name>
    </ligand>
</feature>
<feature type="site" description="Transition state stabilizer" evidence="7">
    <location>
        <position position="45"/>
    </location>
</feature>
<gene>
    <name evidence="10" type="primary">dmpG</name>
    <name evidence="10" type="ORF">GCM10009547_07600</name>
</gene>
<dbReference type="InterPro" id="IPR012425">
    <property type="entry name" value="DmpG_comm"/>
</dbReference>
<evidence type="ECO:0000259" key="9">
    <source>
        <dbReference type="PROSITE" id="PS50991"/>
    </source>
</evidence>
<comment type="similarity">
    <text evidence="1 7">Belongs to the 4-hydroxy-2-oxovalerate aldolase family.</text>
</comment>
<dbReference type="PANTHER" id="PTHR10277">
    <property type="entry name" value="HOMOCITRATE SYNTHASE-RELATED"/>
    <property type="match status" value="1"/>
</dbReference>
<keyword evidence="11" id="KW-1185">Reference proteome</keyword>
<feature type="binding site" evidence="7">
    <location>
        <begin position="45"/>
        <end position="46"/>
    </location>
    <ligand>
        <name>substrate</name>
    </ligand>
</feature>
<feature type="binding site" evidence="7">
    <location>
        <position position="319"/>
    </location>
    <ligand>
        <name>substrate</name>
    </ligand>
</feature>
<evidence type="ECO:0000256" key="6">
    <source>
        <dbReference type="ARBA" id="ARBA00023518"/>
    </source>
</evidence>
<dbReference type="Pfam" id="PF00682">
    <property type="entry name" value="HMGL-like"/>
    <property type="match status" value="1"/>
</dbReference>
<dbReference type="NCBIfam" id="NF006049">
    <property type="entry name" value="PRK08195.1"/>
    <property type="match status" value="1"/>
</dbReference>
<keyword evidence="2 7" id="KW-0479">Metal-binding</keyword>
<dbReference type="InterPro" id="IPR035685">
    <property type="entry name" value="DRE_TIM_HOA"/>
</dbReference>
<dbReference type="SUPFAM" id="SSF51569">
    <property type="entry name" value="Aldolase"/>
    <property type="match status" value="1"/>
</dbReference>
<organism evidence="10 11">
    <name type="scientific">Sporichthya brevicatena</name>
    <dbReference type="NCBI Taxonomy" id="171442"/>
    <lineage>
        <taxon>Bacteria</taxon>
        <taxon>Bacillati</taxon>
        <taxon>Actinomycetota</taxon>
        <taxon>Actinomycetes</taxon>
        <taxon>Sporichthyales</taxon>
        <taxon>Sporichthyaceae</taxon>
        <taxon>Sporichthya</taxon>
    </lineage>
</organism>
<feature type="active site" description="Proton acceptor" evidence="7">
    <location>
        <position position="49"/>
    </location>
</feature>
<dbReference type="InterPro" id="IPR017629">
    <property type="entry name" value="4OH_2_O-val_aldolase"/>
</dbReference>
<evidence type="ECO:0000313" key="10">
    <source>
        <dbReference type="EMBL" id="GAA0608131.1"/>
    </source>
</evidence>
<evidence type="ECO:0000256" key="3">
    <source>
        <dbReference type="ARBA" id="ARBA00022797"/>
    </source>
</evidence>
<evidence type="ECO:0000256" key="7">
    <source>
        <dbReference type="HAMAP-Rule" id="MF_01656"/>
    </source>
</evidence>
<feature type="binding site" evidence="7">
    <location>
        <position position="46"/>
    </location>
    <ligand>
        <name>Mn(2+)</name>
        <dbReference type="ChEBI" id="CHEBI:29035"/>
    </ligand>
</feature>
<dbReference type="SUPFAM" id="SSF89000">
    <property type="entry name" value="post-HMGL domain-like"/>
    <property type="match status" value="1"/>
</dbReference>
<dbReference type="PANTHER" id="PTHR10277:SF9">
    <property type="entry name" value="2-ISOPROPYLMALATE SYNTHASE 1, CHLOROPLASTIC-RELATED"/>
    <property type="match status" value="1"/>
</dbReference>
<dbReference type="Pfam" id="PF07836">
    <property type="entry name" value="DmpG_comm"/>
    <property type="match status" value="1"/>
</dbReference>
<dbReference type="EC" id="4.1.3.39" evidence="7 8"/>
<evidence type="ECO:0000313" key="11">
    <source>
        <dbReference type="Proteomes" id="UP001500957"/>
    </source>
</evidence>
<reference evidence="11" key="1">
    <citation type="journal article" date="2019" name="Int. J. Syst. Evol. Microbiol.">
        <title>The Global Catalogue of Microorganisms (GCM) 10K type strain sequencing project: providing services to taxonomists for standard genome sequencing and annotation.</title>
        <authorList>
            <consortium name="The Broad Institute Genomics Platform"/>
            <consortium name="The Broad Institute Genome Sequencing Center for Infectious Disease"/>
            <person name="Wu L."/>
            <person name="Ma J."/>
        </authorList>
    </citation>
    <scope>NUCLEOTIDE SEQUENCE [LARGE SCALE GENOMIC DNA]</scope>
    <source>
        <strain evidence="11">JCM 10671</strain>
    </source>
</reference>
<proteinExistence type="inferred from homology"/>
<dbReference type="InterPro" id="IPR050073">
    <property type="entry name" value="2-IPM_HCS-like"/>
</dbReference>
<comment type="catalytic activity">
    <reaction evidence="7">
        <text>(S)-4-hydroxy-2-oxopentanoate = acetaldehyde + pyruvate</text>
        <dbReference type="Rhea" id="RHEA:22624"/>
        <dbReference type="ChEBI" id="CHEBI:15343"/>
        <dbReference type="ChEBI" id="CHEBI:15361"/>
        <dbReference type="ChEBI" id="CHEBI:73143"/>
        <dbReference type="EC" id="4.1.3.39"/>
    </reaction>
</comment>
<comment type="caution">
    <text evidence="10">The sequence shown here is derived from an EMBL/GenBank/DDBJ whole genome shotgun (WGS) entry which is preliminary data.</text>
</comment>
<feature type="binding site" evidence="7">
    <location>
        <position position="228"/>
    </location>
    <ligand>
        <name>Mn(2+)</name>
        <dbReference type="ChEBI" id="CHEBI:29035"/>
    </ligand>
</feature>
<dbReference type="EMBL" id="BAAAHE010000007">
    <property type="protein sequence ID" value="GAA0608131.1"/>
    <property type="molecule type" value="Genomic_DNA"/>
</dbReference>
<keyword evidence="3 7" id="KW-0058">Aromatic hydrocarbons catabolism</keyword>
<comment type="catalytic activity">
    <reaction evidence="6">
        <text>(S)-4-hydroxy-2-oxohexanoate = propanal + pyruvate</text>
        <dbReference type="Rhea" id="RHEA:36003"/>
        <dbReference type="ChEBI" id="CHEBI:15361"/>
        <dbReference type="ChEBI" id="CHEBI:17153"/>
        <dbReference type="ChEBI" id="CHEBI:73142"/>
        <dbReference type="EC" id="4.1.3.43"/>
    </reaction>
    <physiologicalReaction direction="left-to-right" evidence="6">
        <dbReference type="Rhea" id="RHEA:36004"/>
    </physiologicalReaction>
</comment>
<name>A0ABP3RE80_9ACTN</name>
<evidence type="ECO:0000256" key="8">
    <source>
        <dbReference type="NCBIfam" id="TIGR03217"/>
    </source>
</evidence>
<dbReference type="CDD" id="cd07943">
    <property type="entry name" value="DRE_TIM_HOA"/>
    <property type="match status" value="1"/>
</dbReference>
<dbReference type="PROSITE" id="PS50991">
    <property type="entry name" value="PYR_CT"/>
    <property type="match status" value="1"/>
</dbReference>
<feature type="domain" description="Pyruvate carboxyltransferase" evidence="9">
    <location>
        <begin position="37"/>
        <end position="289"/>
    </location>
</feature>
<keyword evidence="5 7" id="KW-0456">Lyase</keyword>
<dbReference type="Gene3D" id="3.20.20.70">
    <property type="entry name" value="Aldolase class I"/>
    <property type="match status" value="1"/>
</dbReference>